<dbReference type="InterPro" id="IPR041075">
    <property type="entry name" value="NOD1/2_WH"/>
</dbReference>
<dbReference type="InterPro" id="IPR027417">
    <property type="entry name" value="P-loop_NTPase"/>
</dbReference>
<dbReference type="AlphaFoldDB" id="A0A833YT31"/>
<dbReference type="SUPFAM" id="SSF52540">
    <property type="entry name" value="P-loop containing nucleoside triphosphate hydrolases"/>
    <property type="match status" value="1"/>
</dbReference>
<keyword evidence="3" id="KW-0677">Repeat</keyword>
<dbReference type="EMBL" id="JABVXQ010000014">
    <property type="protein sequence ID" value="KAF6078830.1"/>
    <property type="molecule type" value="Genomic_DNA"/>
</dbReference>
<keyword evidence="2" id="KW-0433">Leucine-rich repeat</keyword>
<dbReference type="FunFam" id="3.80.10.10:FF:000974">
    <property type="entry name" value="NACHT, LRR and PYD domains-containing protein 2"/>
    <property type="match status" value="1"/>
</dbReference>
<dbReference type="SUPFAM" id="SSF52047">
    <property type="entry name" value="RNI-like"/>
    <property type="match status" value="1"/>
</dbReference>
<dbReference type="Pfam" id="PF13516">
    <property type="entry name" value="LRR_6"/>
    <property type="match status" value="2"/>
</dbReference>
<dbReference type="GO" id="GO:0005524">
    <property type="term" value="F:ATP binding"/>
    <property type="evidence" value="ECO:0007669"/>
    <property type="project" value="UniProtKB-KW"/>
</dbReference>
<evidence type="ECO:0000256" key="3">
    <source>
        <dbReference type="ARBA" id="ARBA00022737"/>
    </source>
</evidence>
<dbReference type="Gene3D" id="3.40.50.300">
    <property type="entry name" value="P-loop containing nucleotide triphosphate hydrolases"/>
    <property type="match status" value="1"/>
</dbReference>
<evidence type="ECO:0000313" key="8">
    <source>
        <dbReference type="Proteomes" id="UP000664940"/>
    </source>
</evidence>
<dbReference type="Pfam" id="PF17776">
    <property type="entry name" value="NLRC4_HD2"/>
    <property type="match status" value="1"/>
</dbReference>
<accession>A0A833YT31</accession>
<dbReference type="Gene3D" id="3.80.10.10">
    <property type="entry name" value="Ribonuclease Inhibitor"/>
    <property type="match status" value="1"/>
</dbReference>
<protein>
    <submittedName>
        <fullName evidence="7">NLR family pyrin domain containing 7</fullName>
    </submittedName>
</protein>
<dbReference type="InterPro" id="IPR007111">
    <property type="entry name" value="NACHT_NTPase"/>
</dbReference>
<dbReference type="Proteomes" id="UP000664940">
    <property type="component" value="Unassembled WGS sequence"/>
</dbReference>
<organism evidence="7 8">
    <name type="scientific">Phyllostomus discolor</name>
    <name type="common">pale spear-nosed bat</name>
    <dbReference type="NCBI Taxonomy" id="89673"/>
    <lineage>
        <taxon>Eukaryota</taxon>
        <taxon>Metazoa</taxon>
        <taxon>Chordata</taxon>
        <taxon>Craniata</taxon>
        <taxon>Vertebrata</taxon>
        <taxon>Euteleostomi</taxon>
        <taxon>Mammalia</taxon>
        <taxon>Eutheria</taxon>
        <taxon>Laurasiatheria</taxon>
        <taxon>Chiroptera</taxon>
        <taxon>Yangochiroptera</taxon>
        <taxon>Phyllostomidae</taxon>
        <taxon>Phyllostominae</taxon>
        <taxon>Phyllostomus</taxon>
    </lineage>
</organism>
<dbReference type="FunFam" id="3.40.50.300:FF:001341">
    <property type="entry name" value="NLR family pyrin domain containing 7"/>
    <property type="match status" value="1"/>
</dbReference>
<dbReference type="GO" id="GO:0005737">
    <property type="term" value="C:cytoplasm"/>
    <property type="evidence" value="ECO:0007669"/>
    <property type="project" value="TreeGrafter"/>
</dbReference>
<keyword evidence="4" id="KW-0547">Nucleotide-binding</keyword>
<evidence type="ECO:0000256" key="1">
    <source>
        <dbReference type="ARBA" id="ARBA00008665"/>
    </source>
</evidence>
<comment type="similarity">
    <text evidence="1">Belongs to the NLRP family.</text>
</comment>
<feature type="domain" description="NACHT" evidence="6">
    <location>
        <begin position="66"/>
        <end position="262"/>
    </location>
</feature>
<evidence type="ECO:0000259" key="6">
    <source>
        <dbReference type="PROSITE" id="PS50837"/>
    </source>
</evidence>
<dbReference type="PROSITE" id="PS50837">
    <property type="entry name" value="NACHT"/>
    <property type="match status" value="1"/>
</dbReference>
<name>A0A833YT31_9CHIR</name>
<evidence type="ECO:0000256" key="5">
    <source>
        <dbReference type="ARBA" id="ARBA00022840"/>
    </source>
</evidence>
<dbReference type="InterPro" id="IPR050637">
    <property type="entry name" value="NLRP_innate_immun_reg"/>
</dbReference>
<dbReference type="GO" id="GO:0050727">
    <property type="term" value="P:regulation of inflammatory response"/>
    <property type="evidence" value="ECO:0007669"/>
    <property type="project" value="TreeGrafter"/>
</dbReference>
<evidence type="ECO:0000256" key="2">
    <source>
        <dbReference type="ARBA" id="ARBA00022614"/>
    </source>
</evidence>
<evidence type="ECO:0000313" key="7">
    <source>
        <dbReference type="EMBL" id="KAF6078830.1"/>
    </source>
</evidence>
<dbReference type="InterPro" id="IPR032675">
    <property type="entry name" value="LRR_dom_sf"/>
</dbReference>
<sequence length="937" mass="105558">MISRLVHAVTKGEMEREGNMMEKVYSIWKHTFWPGNSDDFHYRITSRSQKVTSFWNPQTPTQLRPLTAVLHGPSGIGKTTLAKKWMLEWRQDKLPKTLKFAFYLRCKEMNRQGTCTFAELLSKTRLDVQEVKIPDQGQNILFVIDGFDELRVPSGSLIHDICGDWKKQKPVPILLASLLKRKLLPKATLLVTTRPGVLRELRLLAEQPVLIEVEGLSELGRRDYFLKYFEQEDQALRAFEAMRSNPALFHMGCMPPVCWVTCTCLSWQMEQGQDPATTCQTTTSLFLHFLCGQFTPVPADYPRGPLAAALRAVCLLAAGGLWAQMSTLDGEDFRRLGLQQSDLWPFLDKNILQEDIDCKGCYTFIHLSVQQLLAAVFYILDSEEQKDGGSCRLDIGDLQTLLSKEERLKNPNLAHVRYFLFGLSNEQRARELETTFGCPVRPGIKQELLTSLSEGTDPFSSTTDMKEVLYCLYESQEEMLVKEATAHTREMSLHLQNKVDLVHSAFCLQHCRNLEMISLQVEKGIFLEDEGASESYAWEESCSFWSLPPRWQHDHHALHLWTDLCSVFSSNENLSSLDVSQSVLSPSSVRILCEQITRTTCHLQKVVIKNVSPVDAYGDFCLAFIGKKTLTHLTLEGGAHSNTMLLLLLCEALKHRTCNLRYLRLGSCCDILPQWDEFSLALRINQSLQFLDLTASELWDEGVKLLCATLRHPKCFLQRLSLEKCHLTGACCKELSSALIVNQRLTHLCLAKNDLGDGGVQLLCEGLSYPDCQLQTLVLYQCNITRRGCKHIARLLQGDSCLTHLDLGLNPIATGLQFLCEALKKPDCNLKCLGLCGCSIPSCCCQDLASALTSNQKLEALDLGQNTLGQGGITVLLEALRQSPSPLMTLRLKMDESSGVIQKLLQELKDSNPKLTINSQNARVTRSSYGDFLFWTP</sequence>
<keyword evidence="5" id="KW-0067">ATP-binding</keyword>
<proteinExistence type="inferred from homology"/>
<dbReference type="InterPro" id="IPR001611">
    <property type="entry name" value="Leu-rich_rpt"/>
</dbReference>
<dbReference type="Pfam" id="PF17779">
    <property type="entry name" value="WHD_NOD2"/>
    <property type="match status" value="1"/>
</dbReference>
<evidence type="ECO:0000256" key="4">
    <source>
        <dbReference type="ARBA" id="ARBA00022741"/>
    </source>
</evidence>
<dbReference type="Pfam" id="PF05729">
    <property type="entry name" value="NACHT"/>
    <property type="match status" value="1"/>
</dbReference>
<gene>
    <name evidence="7" type="ORF">HJG60_013874</name>
</gene>
<dbReference type="PANTHER" id="PTHR45690:SF14">
    <property type="entry name" value="NACHT, LRR AND PYD DOMAINS-CONTAINING PROTEIN 2"/>
    <property type="match status" value="1"/>
</dbReference>
<dbReference type="SMART" id="SM00368">
    <property type="entry name" value="LRR_RI"/>
    <property type="match status" value="8"/>
</dbReference>
<dbReference type="PANTHER" id="PTHR45690">
    <property type="entry name" value="NACHT, LRR AND PYD DOMAINS-CONTAINING PROTEIN 12"/>
    <property type="match status" value="1"/>
</dbReference>
<dbReference type="InterPro" id="IPR041267">
    <property type="entry name" value="NLRP_HD2"/>
</dbReference>
<reference evidence="7 8" key="1">
    <citation type="journal article" date="2020" name="Nature">
        <title>Six reference-quality genomes reveal evolution of bat adaptations.</title>
        <authorList>
            <person name="Jebb D."/>
            <person name="Huang Z."/>
            <person name="Pippel M."/>
            <person name="Hughes G.M."/>
            <person name="Lavrichenko K."/>
            <person name="Devanna P."/>
            <person name="Winkler S."/>
            <person name="Jermiin L.S."/>
            <person name="Skirmuntt E.C."/>
            <person name="Katzourakis A."/>
            <person name="Burkitt-Gray L."/>
            <person name="Ray D.A."/>
            <person name="Sullivan K.A.M."/>
            <person name="Roscito J.G."/>
            <person name="Kirilenko B.M."/>
            <person name="Davalos L.M."/>
            <person name="Corthals A.P."/>
            <person name="Power M.L."/>
            <person name="Jones G."/>
            <person name="Ransome R.D."/>
            <person name="Dechmann D.K.N."/>
            <person name="Locatelli A.G."/>
            <person name="Puechmaille S.J."/>
            <person name="Fedrigo O."/>
            <person name="Jarvis E.D."/>
            <person name="Hiller M."/>
            <person name="Vernes S.C."/>
            <person name="Myers E.W."/>
            <person name="Teeling E.C."/>
        </authorList>
    </citation>
    <scope>NUCLEOTIDE SEQUENCE [LARGE SCALE GENOMIC DNA]</scope>
    <source>
        <strain evidence="7">Bat1K_MPI-CBG_1</strain>
    </source>
</reference>
<comment type="caution">
    <text evidence="7">The sequence shown here is derived from an EMBL/GenBank/DDBJ whole genome shotgun (WGS) entry which is preliminary data.</text>
</comment>